<dbReference type="EMBL" id="JABCIY010000076">
    <property type="protein sequence ID" value="KAF7193702.1"/>
    <property type="molecule type" value="Genomic_DNA"/>
</dbReference>
<dbReference type="InterPro" id="IPR040025">
    <property type="entry name" value="Znf622/Rei1/Reh1"/>
</dbReference>
<dbReference type="InterPro" id="IPR036236">
    <property type="entry name" value="Znf_C2H2_sf"/>
</dbReference>
<name>A0A8H6RN52_9PEZI</name>
<feature type="domain" description="C2H2-type" evidence="2">
    <location>
        <begin position="19"/>
        <end position="41"/>
    </location>
</feature>
<dbReference type="GO" id="GO:0042273">
    <property type="term" value="P:ribosomal large subunit biogenesis"/>
    <property type="evidence" value="ECO:0007669"/>
    <property type="project" value="TreeGrafter"/>
</dbReference>
<dbReference type="AlphaFoldDB" id="A0A8H6RN52"/>
<evidence type="ECO:0000256" key="1">
    <source>
        <dbReference type="SAM" id="MobiDB-lite"/>
    </source>
</evidence>
<sequence>MLTSSTTGATTTATAQFLCSTCDINFRHQHDRREHMRTDWHVYNLKRKIAELPPISSRVYDTIVQPAETDSIAPECTASDHEHEDTSNEVDSEQDEMVTATVCLFCLTPSSSIEDNLDHMSACHGFLIPDTQHLETDVETFLAYLALVIYQFHACLHCGHEKHSAEAARSHMLAKGHCMLDLSPDSEFLDFWVSGDDERLDATQRLSDQELRLQSGAVLFSKDAKQSRIRPGRRKLPEDRSRRRLRGYEQENSTQEADATVDSAVANDSLTPQELAKVSRSEGEERQVPRSSSRALARRDQMGVTGLSESQIRTLISAERKAMSTEFRSRDRAQWTRDRLGNKTKQKYFKACTICRSGLFIDPVRR</sequence>
<dbReference type="PANTHER" id="PTHR13182">
    <property type="entry name" value="ZINC FINGER PROTEIN 622"/>
    <property type="match status" value="1"/>
</dbReference>
<accession>A0A8H6RN52</accession>
<feature type="compositionally biased region" description="Basic and acidic residues" evidence="1">
    <location>
        <begin position="235"/>
        <end position="249"/>
    </location>
</feature>
<comment type="caution">
    <text evidence="3">The sequence shown here is derived from an EMBL/GenBank/DDBJ whole genome shotgun (WGS) entry which is preliminary data.</text>
</comment>
<dbReference type="GO" id="GO:0030687">
    <property type="term" value="C:preribosome, large subunit precursor"/>
    <property type="evidence" value="ECO:0007669"/>
    <property type="project" value="TreeGrafter"/>
</dbReference>
<dbReference type="OrthoDB" id="19329at2759"/>
<evidence type="ECO:0000313" key="4">
    <source>
        <dbReference type="Proteomes" id="UP000660729"/>
    </source>
</evidence>
<protein>
    <submittedName>
        <fullName evidence="3">Core trichothecene cluster (CTC) protein 15</fullName>
    </submittedName>
</protein>
<dbReference type="PROSITE" id="PS00028">
    <property type="entry name" value="ZINC_FINGER_C2H2_1"/>
    <property type="match status" value="1"/>
</dbReference>
<organism evidence="3 4">
    <name type="scientific">Pseudocercospora fuligena</name>
    <dbReference type="NCBI Taxonomy" id="685502"/>
    <lineage>
        <taxon>Eukaryota</taxon>
        <taxon>Fungi</taxon>
        <taxon>Dikarya</taxon>
        <taxon>Ascomycota</taxon>
        <taxon>Pezizomycotina</taxon>
        <taxon>Dothideomycetes</taxon>
        <taxon>Dothideomycetidae</taxon>
        <taxon>Mycosphaerellales</taxon>
        <taxon>Mycosphaerellaceae</taxon>
        <taxon>Pseudocercospora</taxon>
    </lineage>
</organism>
<gene>
    <name evidence="3" type="ORF">HII31_04952</name>
</gene>
<dbReference type="PANTHER" id="PTHR13182:SF8">
    <property type="entry name" value="CYTOPLASMIC 60S SUBUNIT BIOGENESIS FACTOR ZNF622"/>
    <property type="match status" value="1"/>
</dbReference>
<dbReference type="Pfam" id="PF12756">
    <property type="entry name" value="zf-C2H2_2"/>
    <property type="match status" value="1"/>
</dbReference>
<dbReference type="Proteomes" id="UP000660729">
    <property type="component" value="Unassembled WGS sequence"/>
</dbReference>
<proteinExistence type="predicted"/>
<dbReference type="InterPro" id="IPR041661">
    <property type="entry name" value="ZN622/Rei1/Reh1_Znf-C2H2"/>
</dbReference>
<reference evidence="3" key="1">
    <citation type="submission" date="2020-04" db="EMBL/GenBank/DDBJ databases">
        <title>Draft genome resource of the tomato pathogen Pseudocercospora fuligena.</title>
        <authorList>
            <person name="Zaccaron A."/>
        </authorList>
    </citation>
    <scope>NUCLEOTIDE SEQUENCE</scope>
    <source>
        <strain evidence="3">PF001</strain>
    </source>
</reference>
<feature type="compositionally biased region" description="Basic and acidic residues" evidence="1">
    <location>
        <begin position="277"/>
        <end position="288"/>
    </location>
</feature>
<keyword evidence="4" id="KW-1185">Reference proteome</keyword>
<feature type="region of interest" description="Disordered" evidence="1">
    <location>
        <begin position="223"/>
        <end position="305"/>
    </location>
</feature>
<evidence type="ECO:0000259" key="2">
    <source>
        <dbReference type="PROSITE" id="PS00028"/>
    </source>
</evidence>
<evidence type="ECO:0000313" key="3">
    <source>
        <dbReference type="EMBL" id="KAF7193702.1"/>
    </source>
</evidence>
<dbReference type="InterPro" id="IPR013087">
    <property type="entry name" value="Znf_C2H2_type"/>
</dbReference>
<dbReference type="SUPFAM" id="SSF57667">
    <property type="entry name" value="beta-beta-alpha zinc fingers"/>
    <property type="match status" value="2"/>
</dbReference>